<name>A0A3B1AH03_9ZZZZ</name>
<feature type="non-terminal residue" evidence="2">
    <location>
        <position position="61"/>
    </location>
</feature>
<feature type="transmembrane region" description="Helical" evidence="1">
    <location>
        <begin position="5"/>
        <end position="25"/>
    </location>
</feature>
<gene>
    <name evidence="2" type="ORF">MNBD_ALPHA03-1584</name>
</gene>
<proteinExistence type="predicted"/>
<dbReference type="AlphaFoldDB" id="A0A3B1AH03"/>
<keyword evidence="1" id="KW-1133">Transmembrane helix</keyword>
<feature type="transmembrane region" description="Helical" evidence="1">
    <location>
        <begin position="31"/>
        <end position="51"/>
    </location>
</feature>
<reference evidence="2" key="1">
    <citation type="submission" date="2018-06" db="EMBL/GenBank/DDBJ databases">
        <authorList>
            <person name="Zhirakovskaya E."/>
        </authorList>
    </citation>
    <scope>NUCLEOTIDE SEQUENCE</scope>
</reference>
<evidence type="ECO:0000256" key="1">
    <source>
        <dbReference type="SAM" id="Phobius"/>
    </source>
</evidence>
<dbReference type="EMBL" id="UOFW01000127">
    <property type="protein sequence ID" value="VAX05209.1"/>
    <property type="molecule type" value="Genomic_DNA"/>
</dbReference>
<keyword evidence="1" id="KW-0472">Membrane</keyword>
<evidence type="ECO:0000313" key="2">
    <source>
        <dbReference type="EMBL" id="VAX05209.1"/>
    </source>
</evidence>
<sequence>MRGNFLTGIGIALIIVGTFLLYMGYSSQSPAWSAIAWASVIAGALALLSGVSRKVSAFMDQ</sequence>
<protein>
    <submittedName>
        <fullName evidence="2">Uncharacterized protein</fullName>
    </submittedName>
</protein>
<keyword evidence="1" id="KW-0812">Transmembrane</keyword>
<accession>A0A3B1AH03</accession>
<organism evidence="2">
    <name type="scientific">hydrothermal vent metagenome</name>
    <dbReference type="NCBI Taxonomy" id="652676"/>
    <lineage>
        <taxon>unclassified sequences</taxon>
        <taxon>metagenomes</taxon>
        <taxon>ecological metagenomes</taxon>
    </lineage>
</organism>